<dbReference type="InParanoid" id="D7FTL5"/>
<keyword evidence="1" id="KW-1133">Transmembrane helix</keyword>
<gene>
    <name evidence="2" type="ORF">Esi_0252_0010</name>
</gene>
<feature type="transmembrane region" description="Helical" evidence="1">
    <location>
        <begin position="40"/>
        <end position="58"/>
    </location>
</feature>
<dbReference type="EMBL" id="FN648434">
    <property type="protein sequence ID" value="CBJ31406.1"/>
    <property type="molecule type" value="Genomic_DNA"/>
</dbReference>
<organism evidence="2 3">
    <name type="scientific">Ectocarpus siliculosus</name>
    <name type="common">Brown alga</name>
    <name type="synonym">Conferva siliculosa</name>
    <dbReference type="NCBI Taxonomy" id="2880"/>
    <lineage>
        <taxon>Eukaryota</taxon>
        <taxon>Sar</taxon>
        <taxon>Stramenopiles</taxon>
        <taxon>Ochrophyta</taxon>
        <taxon>PX clade</taxon>
        <taxon>Phaeophyceae</taxon>
        <taxon>Ectocarpales</taxon>
        <taxon>Ectocarpaceae</taxon>
        <taxon>Ectocarpus</taxon>
    </lineage>
</organism>
<evidence type="ECO:0000313" key="2">
    <source>
        <dbReference type="EMBL" id="CBJ31406.1"/>
    </source>
</evidence>
<proteinExistence type="predicted"/>
<protein>
    <submittedName>
        <fullName evidence="2">Uncharacterized protein</fullName>
    </submittedName>
</protein>
<reference evidence="2 3" key="1">
    <citation type="journal article" date="2010" name="Nature">
        <title>The Ectocarpus genome and the independent evolution of multicellularity in brown algae.</title>
        <authorList>
            <person name="Cock J.M."/>
            <person name="Sterck L."/>
            <person name="Rouze P."/>
            <person name="Scornet D."/>
            <person name="Allen A.E."/>
            <person name="Amoutzias G."/>
            <person name="Anthouard V."/>
            <person name="Artiguenave F."/>
            <person name="Aury J.M."/>
            <person name="Badger J.H."/>
            <person name="Beszteri B."/>
            <person name="Billiau K."/>
            <person name="Bonnet E."/>
            <person name="Bothwell J.H."/>
            <person name="Bowler C."/>
            <person name="Boyen C."/>
            <person name="Brownlee C."/>
            <person name="Carrano C.J."/>
            <person name="Charrier B."/>
            <person name="Cho G.Y."/>
            <person name="Coelho S.M."/>
            <person name="Collen J."/>
            <person name="Corre E."/>
            <person name="Da Silva C."/>
            <person name="Delage L."/>
            <person name="Delaroque N."/>
            <person name="Dittami S.M."/>
            <person name="Doulbeau S."/>
            <person name="Elias M."/>
            <person name="Farnham G."/>
            <person name="Gachon C.M."/>
            <person name="Gschloessl B."/>
            <person name="Heesch S."/>
            <person name="Jabbari K."/>
            <person name="Jubin C."/>
            <person name="Kawai H."/>
            <person name="Kimura K."/>
            <person name="Kloareg B."/>
            <person name="Kupper F.C."/>
            <person name="Lang D."/>
            <person name="Le Bail A."/>
            <person name="Leblanc C."/>
            <person name="Lerouge P."/>
            <person name="Lohr M."/>
            <person name="Lopez P.J."/>
            <person name="Martens C."/>
            <person name="Maumus F."/>
            <person name="Michel G."/>
            <person name="Miranda-Saavedra D."/>
            <person name="Morales J."/>
            <person name="Moreau H."/>
            <person name="Motomura T."/>
            <person name="Nagasato C."/>
            <person name="Napoli C.A."/>
            <person name="Nelson D.R."/>
            <person name="Nyvall-Collen P."/>
            <person name="Peters A.F."/>
            <person name="Pommier C."/>
            <person name="Potin P."/>
            <person name="Poulain J."/>
            <person name="Quesneville H."/>
            <person name="Read B."/>
            <person name="Rensing S.A."/>
            <person name="Ritter A."/>
            <person name="Rousvoal S."/>
            <person name="Samanta M."/>
            <person name="Samson G."/>
            <person name="Schroeder D.C."/>
            <person name="Segurens B."/>
            <person name="Strittmatter M."/>
            <person name="Tonon T."/>
            <person name="Tregear J.W."/>
            <person name="Valentin K."/>
            <person name="von Dassow P."/>
            <person name="Yamagishi T."/>
            <person name="Van de Peer Y."/>
            <person name="Wincker P."/>
        </authorList>
    </citation>
    <scope>NUCLEOTIDE SEQUENCE [LARGE SCALE GENOMIC DNA]</scope>
    <source>
        <strain evidence="3">Ec32 / CCAP1310/4</strain>
    </source>
</reference>
<keyword evidence="1" id="KW-0472">Membrane</keyword>
<name>D7FTL5_ECTSI</name>
<sequence length="198" mass="20978">MGAPKLLGGVALVGSTVFYVLPMSMHVAFGADIPPSTYFGMAVLIGLPILGFIAFEMWKTLGDNRRVRKERRKLETIEAQSFGCIRPQVLDSFVVFPVRVSKRGCAGSSWVELGEQAVAVNLCAAAKISGAVDTEGPLRRLCEATFGSELDVIVYCGGGTAGPTGLAVGVGRQNFGPYLASRVAHSIKEAMRLGIQGQ</sequence>
<keyword evidence="1" id="KW-0812">Transmembrane</keyword>
<accession>D7FTL5</accession>
<keyword evidence="3" id="KW-1185">Reference proteome</keyword>
<evidence type="ECO:0000313" key="3">
    <source>
        <dbReference type="Proteomes" id="UP000002630"/>
    </source>
</evidence>
<dbReference type="EMBL" id="FN649741">
    <property type="protein sequence ID" value="CBJ31406.1"/>
    <property type="molecule type" value="Genomic_DNA"/>
</dbReference>
<evidence type="ECO:0000256" key="1">
    <source>
        <dbReference type="SAM" id="Phobius"/>
    </source>
</evidence>
<dbReference type="OrthoDB" id="184835at2759"/>
<dbReference type="Proteomes" id="UP000002630">
    <property type="component" value="Linkage Group LG16"/>
</dbReference>
<dbReference type="AlphaFoldDB" id="D7FTL5"/>